<dbReference type="GO" id="GO:0022857">
    <property type="term" value="F:transmembrane transporter activity"/>
    <property type="evidence" value="ECO:0007669"/>
    <property type="project" value="InterPro"/>
</dbReference>
<dbReference type="InterPro" id="IPR011701">
    <property type="entry name" value="MFS"/>
</dbReference>
<dbReference type="FunFam" id="1.20.1250.20:FF:000386">
    <property type="entry name" value="MFS general substrate transporter"/>
    <property type="match status" value="1"/>
</dbReference>
<dbReference type="Gene3D" id="1.20.1250.20">
    <property type="entry name" value="MFS general substrate transporter like domains"/>
    <property type="match status" value="2"/>
</dbReference>
<dbReference type="EMBL" id="JAWDJX010000001">
    <property type="protein sequence ID" value="KAK3058694.1"/>
    <property type="molecule type" value="Genomic_DNA"/>
</dbReference>
<gene>
    <name evidence="8" type="ORF">LTR09_000259</name>
</gene>
<feature type="transmembrane region" description="Helical" evidence="7">
    <location>
        <begin position="301"/>
        <end position="321"/>
    </location>
</feature>
<feature type="transmembrane region" description="Helical" evidence="7">
    <location>
        <begin position="327"/>
        <end position="349"/>
    </location>
</feature>
<feature type="transmembrane region" description="Helical" evidence="7">
    <location>
        <begin position="394"/>
        <end position="412"/>
    </location>
</feature>
<feature type="region of interest" description="Disordered" evidence="6">
    <location>
        <begin position="445"/>
        <end position="466"/>
    </location>
</feature>
<evidence type="ECO:0000313" key="9">
    <source>
        <dbReference type="Proteomes" id="UP001271007"/>
    </source>
</evidence>
<dbReference type="Pfam" id="PF07690">
    <property type="entry name" value="MFS_1"/>
    <property type="match status" value="1"/>
</dbReference>
<feature type="compositionally biased region" description="Low complexity" evidence="6">
    <location>
        <begin position="448"/>
        <end position="466"/>
    </location>
</feature>
<dbReference type="AlphaFoldDB" id="A0AAJ0LXD4"/>
<feature type="transmembrane region" description="Helical" evidence="7">
    <location>
        <begin position="361"/>
        <end position="382"/>
    </location>
</feature>
<keyword evidence="9" id="KW-1185">Reference proteome</keyword>
<name>A0AAJ0LXD4_9PEZI</name>
<keyword evidence="4 7" id="KW-1133">Transmembrane helix</keyword>
<sequence length="466" mass="52852">MANDHPDAQQHAQDLIQVKPQRKWQSYIWDTLDKSPEERKFLFKLDAAVLTFASLGYFIKYLDQSNISNAFVSGMQHDLKLYGNELNYMQTCWTIGYVIGQIPSNLILTRVRPSIWIPSLEVAWSLLTFCLSRCNTAEQIYGVRFLVGLAESGFYPGMQYLIGLFIVDGAISMPIALLGFIILPDLPHNCRAFYLTPKERAFGQKRMELEGRKGKGPFTRAKFKKIFSSWHLYLLVLGYVTFNNGNASPVPVFGQWLQYHKDPTYKIWQINVYPTATNAVQVVTTLAYAWSSDSIFRGARWPPMIIGGCVNVMVYVSLAIWNIPDGWRWACYIMIGFGGGLSGLWFAWCHEICGDDNEERAFVGAAMNEIAYVCQAWLPLIIWQQVDAPEYRKGFISVACISVLLMATAMTTRTLHNREIKWYATLSATQERTTLTSCRKQDNAGYLEDSSSQSEAEAVEVNISKA</sequence>
<keyword evidence="2" id="KW-0813">Transport</keyword>
<evidence type="ECO:0000256" key="4">
    <source>
        <dbReference type="ARBA" id="ARBA00022989"/>
    </source>
</evidence>
<dbReference type="PANTHER" id="PTHR43791">
    <property type="entry name" value="PERMEASE-RELATED"/>
    <property type="match status" value="1"/>
</dbReference>
<evidence type="ECO:0000256" key="3">
    <source>
        <dbReference type="ARBA" id="ARBA00022692"/>
    </source>
</evidence>
<comment type="subcellular location">
    <subcellularLocation>
        <location evidence="1">Membrane</location>
        <topology evidence="1">Multi-pass membrane protein</topology>
    </subcellularLocation>
</comment>
<dbReference type="Proteomes" id="UP001271007">
    <property type="component" value="Unassembled WGS sequence"/>
</dbReference>
<dbReference type="GO" id="GO:0016020">
    <property type="term" value="C:membrane"/>
    <property type="evidence" value="ECO:0007669"/>
    <property type="project" value="UniProtKB-SubCell"/>
</dbReference>
<evidence type="ECO:0000256" key="7">
    <source>
        <dbReference type="SAM" id="Phobius"/>
    </source>
</evidence>
<evidence type="ECO:0000256" key="2">
    <source>
        <dbReference type="ARBA" id="ARBA00022448"/>
    </source>
</evidence>
<protein>
    <submittedName>
        <fullName evidence="8">Uncharacterized protein</fullName>
    </submittedName>
</protein>
<evidence type="ECO:0000256" key="5">
    <source>
        <dbReference type="ARBA" id="ARBA00023136"/>
    </source>
</evidence>
<proteinExistence type="predicted"/>
<accession>A0AAJ0LXD4</accession>
<keyword evidence="3 7" id="KW-0812">Transmembrane</keyword>
<feature type="transmembrane region" description="Helical" evidence="7">
    <location>
        <begin position="267"/>
        <end position="289"/>
    </location>
</feature>
<feature type="transmembrane region" description="Helical" evidence="7">
    <location>
        <begin position="230"/>
        <end position="247"/>
    </location>
</feature>
<dbReference type="PANTHER" id="PTHR43791:SF39">
    <property type="entry name" value="TRANSPORTER LIZ1_SEO1, PUTATIVE (AFU_ORTHOLOGUE AFUA_3G00980)-RELATED"/>
    <property type="match status" value="1"/>
</dbReference>
<comment type="caution">
    <text evidence="8">The sequence shown here is derived from an EMBL/GenBank/DDBJ whole genome shotgun (WGS) entry which is preliminary data.</text>
</comment>
<reference evidence="8" key="1">
    <citation type="submission" date="2023-04" db="EMBL/GenBank/DDBJ databases">
        <title>Black Yeasts Isolated from many extreme environments.</title>
        <authorList>
            <person name="Coleine C."/>
            <person name="Stajich J.E."/>
            <person name="Selbmann L."/>
        </authorList>
    </citation>
    <scope>NUCLEOTIDE SEQUENCE</scope>
    <source>
        <strain evidence="8">CCFEE 5312</strain>
    </source>
</reference>
<organism evidence="8 9">
    <name type="scientific">Extremus antarcticus</name>
    <dbReference type="NCBI Taxonomy" id="702011"/>
    <lineage>
        <taxon>Eukaryota</taxon>
        <taxon>Fungi</taxon>
        <taxon>Dikarya</taxon>
        <taxon>Ascomycota</taxon>
        <taxon>Pezizomycotina</taxon>
        <taxon>Dothideomycetes</taxon>
        <taxon>Dothideomycetidae</taxon>
        <taxon>Mycosphaerellales</taxon>
        <taxon>Extremaceae</taxon>
        <taxon>Extremus</taxon>
    </lineage>
</organism>
<dbReference type="SUPFAM" id="SSF103473">
    <property type="entry name" value="MFS general substrate transporter"/>
    <property type="match status" value="1"/>
</dbReference>
<evidence type="ECO:0000313" key="8">
    <source>
        <dbReference type="EMBL" id="KAK3058694.1"/>
    </source>
</evidence>
<evidence type="ECO:0000256" key="6">
    <source>
        <dbReference type="SAM" id="MobiDB-lite"/>
    </source>
</evidence>
<dbReference type="InterPro" id="IPR036259">
    <property type="entry name" value="MFS_trans_sf"/>
</dbReference>
<keyword evidence="5 7" id="KW-0472">Membrane</keyword>
<evidence type="ECO:0000256" key="1">
    <source>
        <dbReference type="ARBA" id="ARBA00004141"/>
    </source>
</evidence>
<feature type="transmembrane region" description="Helical" evidence="7">
    <location>
        <begin position="160"/>
        <end position="183"/>
    </location>
</feature>